<evidence type="ECO:0000313" key="3">
    <source>
        <dbReference type="Proteomes" id="UP001075354"/>
    </source>
</evidence>
<dbReference type="Proteomes" id="UP001075354">
    <property type="component" value="Chromosome 13"/>
</dbReference>
<dbReference type="Pfam" id="PF06585">
    <property type="entry name" value="JHBP"/>
    <property type="match status" value="1"/>
</dbReference>
<gene>
    <name evidence="2" type="ORF">ONE63_002794</name>
</gene>
<name>A0AAV7X9Q6_9NEOP</name>
<accession>A0AAV7X9Q6</accession>
<dbReference type="InterPro" id="IPR017943">
    <property type="entry name" value="Bactericidal_perm-incr_a/b_dom"/>
</dbReference>
<comment type="caution">
    <text evidence="2">The sequence shown here is derived from an EMBL/GenBank/DDBJ whole genome shotgun (WGS) entry which is preliminary data.</text>
</comment>
<evidence type="ECO:0000256" key="1">
    <source>
        <dbReference type="SAM" id="MobiDB-lite"/>
    </source>
</evidence>
<feature type="region of interest" description="Disordered" evidence="1">
    <location>
        <begin position="442"/>
        <end position="463"/>
    </location>
</feature>
<proteinExistence type="predicted"/>
<feature type="compositionally biased region" description="Low complexity" evidence="1">
    <location>
        <begin position="14"/>
        <end position="27"/>
    </location>
</feature>
<organism evidence="2 3">
    <name type="scientific">Megalurothrips usitatus</name>
    <name type="common">bean blossom thrips</name>
    <dbReference type="NCBI Taxonomy" id="439358"/>
    <lineage>
        <taxon>Eukaryota</taxon>
        <taxon>Metazoa</taxon>
        <taxon>Ecdysozoa</taxon>
        <taxon>Arthropoda</taxon>
        <taxon>Hexapoda</taxon>
        <taxon>Insecta</taxon>
        <taxon>Pterygota</taxon>
        <taxon>Neoptera</taxon>
        <taxon>Paraneoptera</taxon>
        <taxon>Thysanoptera</taxon>
        <taxon>Terebrantia</taxon>
        <taxon>Thripoidea</taxon>
        <taxon>Thripidae</taxon>
        <taxon>Megalurothrips</taxon>
    </lineage>
</organism>
<dbReference type="Gene3D" id="3.15.10.30">
    <property type="entry name" value="Haemolymph juvenile hormone binding protein"/>
    <property type="match status" value="1"/>
</dbReference>
<dbReference type="InterPro" id="IPR038606">
    <property type="entry name" value="To_sf"/>
</dbReference>
<evidence type="ECO:0008006" key="4">
    <source>
        <dbReference type="Google" id="ProtNLM"/>
    </source>
</evidence>
<dbReference type="InterPro" id="IPR010562">
    <property type="entry name" value="Haemolymph_juvenile_hormone-bd"/>
</dbReference>
<feature type="compositionally biased region" description="Low complexity" evidence="1">
    <location>
        <begin position="442"/>
        <end position="451"/>
    </location>
</feature>
<feature type="region of interest" description="Disordered" evidence="1">
    <location>
        <begin position="1"/>
        <end position="27"/>
    </location>
</feature>
<feature type="compositionally biased region" description="Pro residues" evidence="1">
    <location>
        <begin position="452"/>
        <end position="463"/>
    </location>
</feature>
<dbReference type="GO" id="GO:0008289">
    <property type="term" value="F:lipid binding"/>
    <property type="evidence" value="ECO:0007669"/>
    <property type="project" value="InterPro"/>
</dbReference>
<dbReference type="PANTHER" id="PTHR11008">
    <property type="entry name" value="PROTEIN TAKEOUT-LIKE PROTEIN"/>
    <property type="match status" value="1"/>
</dbReference>
<dbReference type="SUPFAM" id="SSF55394">
    <property type="entry name" value="Bactericidal permeability-increasing protein, BPI"/>
    <property type="match status" value="1"/>
</dbReference>
<protein>
    <recommendedName>
        <fullName evidence="4">Lipid-binding serum glycoprotein C-terminal domain-containing protein</fullName>
    </recommendedName>
</protein>
<dbReference type="PANTHER" id="PTHR11008:SF13">
    <property type="entry name" value="FI04421P"/>
    <property type="match status" value="1"/>
</dbReference>
<sequence>MGGLCRSGPPPGDAASVPSPESSAVDGVLEATEATPAAAAAAPDRLSDRVHAVLQHFKQADPTGFPGAQVPDPMPVPPMNQSFALATMSFCNVTVHGMSQFRFHEASVNLTAMKATVTARIAVANITGNYTLCPWWSCSNGGFTVSLEGVLVSGVAGLEVGPGGRLRAEEIGMDVVFDKIEMDFQNLGLMMSLFQGMINKVGSFLFDNIKPFILSEVNRDMRVEVDKQVAAVDVTFPVSMTPIDVVVANARHTARSLGYDPYRVPDVTKTAGPVEATLTHIFAEGLTSFYRRGDVTLWMRGHVLHAGVHLATRRLRGTLRWAVHAPGLPEVLRSVTRRAGDASFTVDYLDVKVVVNQSLDTRQHPWLERLDLTLGPMALVSRGDAGKLNALTEFGVNVLPNLLRYQIVDALEAPITRRIQDVLDTVNVEDLIEERLPELEARLAGQDAAADGPPPPAKLPAES</sequence>
<keyword evidence="3" id="KW-1185">Reference proteome</keyword>
<reference evidence="2" key="1">
    <citation type="submission" date="2022-12" db="EMBL/GenBank/DDBJ databases">
        <title>Chromosome-level genome assembly of the bean flower thrips Megalurothrips usitatus.</title>
        <authorList>
            <person name="Ma L."/>
            <person name="Liu Q."/>
            <person name="Li H."/>
            <person name="Cai W."/>
        </authorList>
    </citation>
    <scope>NUCLEOTIDE SEQUENCE</scope>
    <source>
        <strain evidence="2">Cailab_2022a</strain>
    </source>
</reference>
<evidence type="ECO:0000313" key="2">
    <source>
        <dbReference type="EMBL" id="KAJ1521092.1"/>
    </source>
</evidence>
<dbReference type="EMBL" id="JAPTSV010000013">
    <property type="protein sequence ID" value="KAJ1521092.1"/>
    <property type="molecule type" value="Genomic_DNA"/>
</dbReference>
<dbReference type="AlphaFoldDB" id="A0AAV7X9Q6"/>